<organism evidence="4 5">
    <name type="scientific">Exophiala xenobiotica</name>
    <dbReference type="NCBI Taxonomy" id="348802"/>
    <lineage>
        <taxon>Eukaryota</taxon>
        <taxon>Fungi</taxon>
        <taxon>Dikarya</taxon>
        <taxon>Ascomycota</taxon>
        <taxon>Pezizomycotina</taxon>
        <taxon>Eurotiomycetes</taxon>
        <taxon>Chaetothyriomycetidae</taxon>
        <taxon>Chaetothyriales</taxon>
        <taxon>Herpotrichiellaceae</taxon>
        <taxon>Exophiala</taxon>
    </lineage>
</organism>
<dbReference type="PRINTS" id="PR00080">
    <property type="entry name" value="SDRFAMILY"/>
</dbReference>
<dbReference type="InterPro" id="IPR002347">
    <property type="entry name" value="SDR_fam"/>
</dbReference>
<dbReference type="Gene3D" id="3.40.50.720">
    <property type="entry name" value="NAD(P)-binding Rossmann-like Domain"/>
    <property type="match status" value="1"/>
</dbReference>
<evidence type="ECO:0000313" key="4">
    <source>
        <dbReference type="EMBL" id="KIW56392.1"/>
    </source>
</evidence>
<accession>A0A0D2D1V4</accession>
<dbReference type="PANTHER" id="PTHR44229:SF4">
    <property type="entry name" value="15-HYDROXYPROSTAGLANDIN DEHYDROGENASE [NAD(+)]"/>
    <property type="match status" value="1"/>
</dbReference>
<keyword evidence="2" id="KW-0560">Oxidoreductase</keyword>
<reference evidence="4 5" key="1">
    <citation type="submission" date="2015-01" db="EMBL/GenBank/DDBJ databases">
        <title>The Genome Sequence of Exophiala xenobiotica CBS118157.</title>
        <authorList>
            <consortium name="The Broad Institute Genomics Platform"/>
            <person name="Cuomo C."/>
            <person name="de Hoog S."/>
            <person name="Gorbushina A."/>
            <person name="Stielow B."/>
            <person name="Teixiera M."/>
            <person name="Abouelleil A."/>
            <person name="Chapman S.B."/>
            <person name="Priest M."/>
            <person name="Young S.K."/>
            <person name="Wortman J."/>
            <person name="Nusbaum C."/>
            <person name="Birren B."/>
        </authorList>
    </citation>
    <scope>NUCLEOTIDE SEQUENCE [LARGE SCALE GENOMIC DNA]</scope>
    <source>
        <strain evidence="4 5">CBS 118157</strain>
    </source>
</reference>
<dbReference type="HOGENOM" id="CLU_010194_13_0_1"/>
<dbReference type="Pfam" id="PF00106">
    <property type="entry name" value="adh_short"/>
    <property type="match status" value="1"/>
</dbReference>
<dbReference type="PRINTS" id="PR00081">
    <property type="entry name" value="GDHRDH"/>
</dbReference>
<evidence type="ECO:0000256" key="1">
    <source>
        <dbReference type="ARBA" id="ARBA00006484"/>
    </source>
</evidence>
<dbReference type="STRING" id="348802.A0A0D2D1V4"/>
<evidence type="ECO:0000256" key="2">
    <source>
        <dbReference type="ARBA" id="ARBA00023002"/>
    </source>
</evidence>
<sequence length="265" mass="28833">MAASKVAVVTGAAGGIGSNMSKVLISKGYHVVLADIDAEAGAKTQATLGSSSLFVHCDLADWSSQAAMFKKAFEWHGRIDVCVANAGIDEKERFYNPPDVDQQPQKPNMKVIDVDLLAVIYGLRLFRYYWRKSGVAGLGKMIITSSMAGIYAFPAAPVYSAAKHGIVGLVRASSFKLLRSESITINTICPGPVDTGISEQMKKVVPAENFTPMSVVLDAFEKFVEEDVTGQVAEASNKRFYLRQPVEYSDGNSEFLIEDMKRFLS</sequence>
<dbReference type="GO" id="GO:0016616">
    <property type="term" value="F:oxidoreductase activity, acting on the CH-OH group of donors, NAD or NADP as acceptor"/>
    <property type="evidence" value="ECO:0007669"/>
    <property type="project" value="TreeGrafter"/>
</dbReference>
<dbReference type="GO" id="GO:0005737">
    <property type="term" value="C:cytoplasm"/>
    <property type="evidence" value="ECO:0007669"/>
    <property type="project" value="TreeGrafter"/>
</dbReference>
<proteinExistence type="inferred from homology"/>
<dbReference type="OrthoDB" id="5371740at2759"/>
<gene>
    <name evidence="4" type="ORF">PV05_05057</name>
</gene>
<dbReference type="EMBL" id="KN847319">
    <property type="protein sequence ID" value="KIW56392.1"/>
    <property type="molecule type" value="Genomic_DNA"/>
</dbReference>
<keyword evidence="5" id="KW-1185">Reference proteome</keyword>
<protein>
    <submittedName>
        <fullName evidence="4">Uncharacterized protein</fullName>
    </submittedName>
</protein>
<dbReference type="InterPro" id="IPR036291">
    <property type="entry name" value="NAD(P)-bd_dom_sf"/>
</dbReference>
<dbReference type="Proteomes" id="UP000054342">
    <property type="component" value="Unassembled WGS sequence"/>
</dbReference>
<dbReference type="RefSeq" id="XP_013316976.1">
    <property type="nucleotide sequence ID" value="XM_013461522.1"/>
</dbReference>
<dbReference type="GeneID" id="25326965"/>
<dbReference type="SUPFAM" id="SSF51735">
    <property type="entry name" value="NAD(P)-binding Rossmann-fold domains"/>
    <property type="match status" value="1"/>
</dbReference>
<dbReference type="PANTHER" id="PTHR44229">
    <property type="entry name" value="15-HYDROXYPROSTAGLANDIN DEHYDROGENASE [NAD(+)]"/>
    <property type="match status" value="1"/>
</dbReference>
<evidence type="ECO:0000313" key="5">
    <source>
        <dbReference type="Proteomes" id="UP000054342"/>
    </source>
</evidence>
<evidence type="ECO:0000256" key="3">
    <source>
        <dbReference type="RuleBase" id="RU000363"/>
    </source>
</evidence>
<dbReference type="AlphaFoldDB" id="A0A0D2D1V4"/>
<comment type="similarity">
    <text evidence="1 3">Belongs to the short-chain dehydrogenases/reductases (SDR) family.</text>
</comment>
<name>A0A0D2D1V4_9EURO</name>